<dbReference type="SUPFAM" id="SSF53623">
    <property type="entry name" value="MurD-like peptide ligases, catalytic domain"/>
    <property type="match status" value="1"/>
</dbReference>
<dbReference type="PANTHER" id="PTHR43445">
    <property type="entry name" value="UDP-N-ACETYLMURAMATE--L-ALANINE LIGASE-RELATED"/>
    <property type="match status" value="1"/>
</dbReference>
<name>X0WE49_9ZZZZ</name>
<dbReference type="InterPro" id="IPR050061">
    <property type="entry name" value="MurCDEF_pg_biosynth"/>
</dbReference>
<dbReference type="EMBL" id="BARS01048995">
    <property type="protein sequence ID" value="GAG28930.1"/>
    <property type="molecule type" value="Genomic_DNA"/>
</dbReference>
<sequence length="210" mass="22999">AAVSATAQGISFTPVVFNEVLPSVNLQAIGRHNMLNALAALAAACGAGLPPTAAAEALGKFEGVQRRFEFIGQVNGYLVVDDYAHHPTEIRAMLQAAREHFDSRIVAVFQPHLYSRTEYLMEGFAQSFDQADVVGITEIYAAREQPRNDVNARQLYERIRARQPDKQVAYLPNMDEVVAFLRDNATSKDLVITIGAGDIRRAAEQLVATV</sequence>
<evidence type="ECO:0000259" key="1">
    <source>
        <dbReference type="Pfam" id="PF02875"/>
    </source>
</evidence>
<feature type="non-terminal residue" evidence="2">
    <location>
        <position position="1"/>
    </location>
</feature>
<dbReference type="GO" id="GO:0005524">
    <property type="term" value="F:ATP binding"/>
    <property type="evidence" value="ECO:0007669"/>
    <property type="project" value="InterPro"/>
</dbReference>
<dbReference type="PANTHER" id="PTHR43445:SF3">
    <property type="entry name" value="UDP-N-ACETYLMURAMATE--L-ALANINE LIGASE"/>
    <property type="match status" value="1"/>
</dbReference>
<dbReference type="InterPro" id="IPR036615">
    <property type="entry name" value="Mur_ligase_C_dom_sf"/>
</dbReference>
<proteinExistence type="predicted"/>
<accession>X0WE49</accession>
<dbReference type="Gene3D" id="3.90.190.20">
    <property type="entry name" value="Mur ligase, C-terminal domain"/>
    <property type="match status" value="1"/>
</dbReference>
<gene>
    <name evidence="2" type="ORF">S01H1_73332</name>
</gene>
<organism evidence="2">
    <name type="scientific">marine sediment metagenome</name>
    <dbReference type="NCBI Taxonomy" id="412755"/>
    <lineage>
        <taxon>unclassified sequences</taxon>
        <taxon>metagenomes</taxon>
        <taxon>ecological metagenomes</taxon>
    </lineage>
</organism>
<reference evidence="2" key="1">
    <citation type="journal article" date="2014" name="Front. Microbiol.">
        <title>High frequency of phylogenetically diverse reductive dehalogenase-homologous genes in deep subseafloor sedimentary metagenomes.</title>
        <authorList>
            <person name="Kawai M."/>
            <person name="Futagami T."/>
            <person name="Toyoda A."/>
            <person name="Takaki Y."/>
            <person name="Nishi S."/>
            <person name="Hori S."/>
            <person name="Arai W."/>
            <person name="Tsubouchi T."/>
            <person name="Morono Y."/>
            <person name="Uchiyama I."/>
            <person name="Ito T."/>
            <person name="Fujiyama A."/>
            <person name="Inagaki F."/>
            <person name="Takami H."/>
        </authorList>
    </citation>
    <scope>NUCLEOTIDE SEQUENCE</scope>
    <source>
        <strain evidence="2">Expedition CK06-06</strain>
    </source>
</reference>
<dbReference type="InterPro" id="IPR036565">
    <property type="entry name" value="Mur-like_cat_sf"/>
</dbReference>
<protein>
    <recommendedName>
        <fullName evidence="1">Mur ligase C-terminal domain-containing protein</fullName>
    </recommendedName>
</protein>
<comment type="caution">
    <text evidence="2">The sequence shown here is derived from an EMBL/GenBank/DDBJ whole genome shotgun (WGS) entry which is preliminary data.</text>
</comment>
<dbReference type="Pfam" id="PF02875">
    <property type="entry name" value="Mur_ligase_C"/>
    <property type="match status" value="1"/>
</dbReference>
<dbReference type="SUPFAM" id="SSF53244">
    <property type="entry name" value="MurD-like peptide ligases, peptide-binding domain"/>
    <property type="match status" value="1"/>
</dbReference>
<evidence type="ECO:0000313" key="2">
    <source>
        <dbReference type="EMBL" id="GAG28930.1"/>
    </source>
</evidence>
<dbReference type="AlphaFoldDB" id="X0WE49"/>
<dbReference type="Gene3D" id="3.40.1190.10">
    <property type="entry name" value="Mur-like, catalytic domain"/>
    <property type="match status" value="1"/>
</dbReference>
<feature type="domain" description="Mur ligase C-terminal" evidence="1">
    <location>
        <begin position="66"/>
        <end position="197"/>
    </location>
</feature>
<dbReference type="InterPro" id="IPR004101">
    <property type="entry name" value="Mur_ligase_C"/>
</dbReference>
<dbReference type="GO" id="GO:0016881">
    <property type="term" value="F:acid-amino acid ligase activity"/>
    <property type="evidence" value="ECO:0007669"/>
    <property type="project" value="InterPro"/>
</dbReference>